<organism evidence="9 10">
    <name type="scientific">Gottschalkia purinilytica</name>
    <name type="common">Clostridium purinilyticum</name>
    <dbReference type="NCBI Taxonomy" id="1503"/>
    <lineage>
        <taxon>Bacteria</taxon>
        <taxon>Bacillati</taxon>
        <taxon>Bacillota</taxon>
        <taxon>Tissierellia</taxon>
        <taxon>Tissierellales</taxon>
        <taxon>Gottschalkiaceae</taxon>
        <taxon>Gottschalkia</taxon>
    </lineage>
</organism>
<evidence type="ECO:0000256" key="7">
    <source>
        <dbReference type="ARBA" id="ARBA00023136"/>
    </source>
</evidence>
<feature type="transmembrane region" description="Helical" evidence="8">
    <location>
        <begin position="307"/>
        <end position="324"/>
    </location>
</feature>
<proteinExistence type="inferred from homology"/>
<feature type="transmembrane region" description="Helical" evidence="8">
    <location>
        <begin position="40"/>
        <end position="61"/>
    </location>
</feature>
<keyword evidence="3" id="KW-0813">Transport</keyword>
<feature type="transmembrane region" description="Helical" evidence="8">
    <location>
        <begin position="190"/>
        <end position="207"/>
    </location>
</feature>
<evidence type="ECO:0000313" key="10">
    <source>
        <dbReference type="Proteomes" id="UP000037267"/>
    </source>
</evidence>
<comment type="subcellular location">
    <subcellularLocation>
        <location evidence="1">Membrane</location>
        <topology evidence="1">Multi-pass membrane protein</topology>
    </subcellularLocation>
</comment>
<dbReference type="PANTHER" id="PTHR34975:SF2">
    <property type="entry name" value="SPORE GERMINATION PROTEIN A2"/>
    <property type="match status" value="1"/>
</dbReference>
<comment type="caution">
    <text evidence="9">The sequence shown here is derived from an EMBL/GenBank/DDBJ whole genome shotgun (WGS) entry which is preliminary data.</text>
</comment>
<evidence type="ECO:0000256" key="5">
    <source>
        <dbReference type="ARBA" id="ARBA00022692"/>
    </source>
</evidence>
<keyword evidence="4" id="KW-0309">Germination</keyword>
<feature type="transmembrane region" description="Helical" evidence="8">
    <location>
        <begin position="144"/>
        <end position="169"/>
    </location>
</feature>
<feature type="transmembrane region" description="Helical" evidence="8">
    <location>
        <begin position="336"/>
        <end position="358"/>
    </location>
</feature>
<evidence type="ECO:0000313" key="9">
    <source>
        <dbReference type="EMBL" id="KNF09781.1"/>
    </source>
</evidence>
<feature type="transmembrane region" description="Helical" evidence="8">
    <location>
        <begin position="121"/>
        <end position="138"/>
    </location>
</feature>
<feature type="transmembrane region" description="Helical" evidence="8">
    <location>
        <begin position="12"/>
        <end position="33"/>
    </location>
</feature>
<dbReference type="Pfam" id="PF03845">
    <property type="entry name" value="Spore_permease"/>
    <property type="match status" value="1"/>
</dbReference>
<keyword evidence="6 8" id="KW-1133">Transmembrane helix</keyword>
<dbReference type="AlphaFoldDB" id="A0A0L0WEB7"/>
<evidence type="ECO:0000256" key="2">
    <source>
        <dbReference type="ARBA" id="ARBA00007998"/>
    </source>
</evidence>
<dbReference type="Gene3D" id="1.20.1740.10">
    <property type="entry name" value="Amino acid/polyamine transporter I"/>
    <property type="match status" value="1"/>
</dbReference>
<feature type="transmembrane region" description="Helical" evidence="8">
    <location>
        <begin position="219"/>
        <end position="237"/>
    </location>
</feature>
<dbReference type="InterPro" id="IPR004761">
    <property type="entry name" value="Spore_GerAB"/>
</dbReference>
<keyword evidence="10" id="KW-1185">Reference proteome</keyword>
<reference evidence="10" key="1">
    <citation type="submission" date="2015-07" db="EMBL/GenBank/DDBJ databases">
        <title>Draft genome sequence of the purine-degrading Gottschalkia purinilyticum DSM 1384 (formerly Clostridium purinilyticum).</title>
        <authorList>
            <person name="Poehlein A."/>
            <person name="Schiel-Bengelsdorf B."/>
            <person name="Bengelsdorf F.R."/>
            <person name="Daniel R."/>
            <person name="Duerre P."/>
        </authorList>
    </citation>
    <scope>NUCLEOTIDE SEQUENCE [LARGE SCALE GENOMIC DNA]</scope>
    <source>
        <strain evidence="10">DSM 1384</strain>
    </source>
</reference>
<evidence type="ECO:0000256" key="8">
    <source>
        <dbReference type="SAM" id="Phobius"/>
    </source>
</evidence>
<sequence length="368" mass="41605">MHENNRINKTQNMIIILNAVIGIEILTFPNVLASTMKTSGWITLLIAGLISMILTVMVTKIALKYSDETIVEFGKELVPAFILKIICILYFIAFTVKTGAALRSLIEVVRIFLLPRTPPQIVGVIMIIAIAHLARSGIESMGRMYMIITMVIIIPTLFIGIVLITQINFMNYLPAFRFSFKDLMTSLKEMPVNFSGFELIFLFTVYIKNDKKGLLKYNVFAMLIVTVFYISTYVIILGKQGVAMLSRQLVPTMAAMISIDIPNAFIENLDGIMMAIWILLIFSSLTTFLFGGSVILSKMFKSKDSKAFVIPCIVIAYIIASIPQNYDQIIKFRLLILNRIEIVTTVIIPILLFFIYLYKNRKEVKSSE</sequence>
<evidence type="ECO:0000256" key="6">
    <source>
        <dbReference type="ARBA" id="ARBA00022989"/>
    </source>
</evidence>
<keyword evidence="7 8" id="KW-0472">Membrane</keyword>
<feature type="transmembrane region" description="Helical" evidence="8">
    <location>
        <begin position="272"/>
        <end position="295"/>
    </location>
</feature>
<dbReference type="STRING" id="1503.CLPU_2c02330"/>
<evidence type="ECO:0000256" key="3">
    <source>
        <dbReference type="ARBA" id="ARBA00022448"/>
    </source>
</evidence>
<dbReference type="Proteomes" id="UP000037267">
    <property type="component" value="Unassembled WGS sequence"/>
</dbReference>
<evidence type="ECO:0000256" key="1">
    <source>
        <dbReference type="ARBA" id="ARBA00004141"/>
    </source>
</evidence>
<dbReference type="NCBIfam" id="TIGR00912">
    <property type="entry name" value="2A0309"/>
    <property type="match status" value="1"/>
</dbReference>
<dbReference type="EMBL" id="LGSS01000002">
    <property type="protein sequence ID" value="KNF09781.1"/>
    <property type="molecule type" value="Genomic_DNA"/>
</dbReference>
<dbReference type="PANTHER" id="PTHR34975">
    <property type="entry name" value="SPORE GERMINATION PROTEIN A2"/>
    <property type="match status" value="1"/>
</dbReference>
<dbReference type="GO" id="GO:0016020">
    <property type="term" value="C:membrane"/>
    <property type="evidence" value="ECO:0007669"/>
    <property type="project" value="UniProtKB-SubCell"/>
</dbReference>
<dbReference type="GO" id="GO:0009847">
    <property type="term" value="P:spore germination"/>
    <property type="evidence" value="ECO:0007669"/>
    <property type="project" value="InterPro"/>
</dbReference>
<accession>A0A0L0WEB7</accession>
<keyword evidence="5 8" id="KW-0812">Transmembrane</keyword>
<feature type="transmembrane region" description="Helical" evidence="8">
    <location>
        <begin position="81"/>
        <end position="100"/>
    </location>
</feature>
<evidence type="ECO:0000256" key="4">
    <source>
        <dbReference type="ARBA" id="ARBA00022544"/>
    </source>
</evidence>
<comment type="similarity">
    <text evidence="2">Belongs to the amino acid-polyamine-organocation (APC) superfamily. Spore germination protein (SGP) (TC 2.A.3.9) family.</text>
</comment>
<protein>
    <submittedName>
        <fullName evidence="9">Spore germination protein</fullName>
    </submittedName>
</protein>
<name>A0A0L0WEB7_GOTPU</name>
<gene>
    <name evidence="9" type="ORF">CLPU_2c02330</name>
</gene>